<dbReference type="Proteomes" id="UP000008912">
    <property type="component" value="Unassembled WGS sequence"/>
</dbReference>
<evidence type="ECO:0000256" key="8">
    <source>
        <dbReference type="SAM" id="Phobius"/>
    </source>
</evidence>
<dbReference type="Ensembl" id="ENSAMET00000027695.1">
    <property type="protein sequence ID" value="ENSAMEP00000042135.1"/>
    <property type="gene ID" value="ENSAMEG00000028803.1"/>
</dbReference>
<evidence type="ECO:0000256" key="1">
    <source>
        <dbReference type="ARBA" id="ARBA00004479"/>
    </source>
</evidence>
<keyword evidence="4" id="KW-0732">Signal</keyword>
<keyword evidence="3 8" id="KW-0812">Transmembrane</keyword>
<name>A0A7N5P902_AILME</name>
<evidence type="ECO:0000256" key="5">
    <source>
        <dbReference type="ARBA" id="ARBA00022989"/>
    </source>
</evidence>
<evidence type="ECO:0000256" key="4">
    <source>
        <dbReference type="ARBA" id="ARBA00022729"/>
    </source>
</evidence>
<dbReference type="GO" id="GO:0031410">
    <property type="term" value="C:cytoplasmic vesicle"/>
    <property type="evidence" value="ECO:0007669"/>
    <property type="project" value="TreeGrafter"/>
</dbReference>
<comment type="subcellular location">
    <subcellularLocation>
        <location evidence="1">Membrane</location>
        <topology evidence="1">Single-pass type I membrane protein</topology>
    </subcellularLocation>
</comment>
<keyword evidence="5 8" id="KW-1133">Transmembrane helix</keyword>
<dbReference type="AlphaFoldDB" id="A0A7N5P902"/>
<proteinExistence type="inferred from homology"/>
<organism evidence="9 10">
    <name type="scientific">Ailuropoda melanoleuca</name>
    <name type="common">Giant panda</name>
    <dbReference type="NCBI Taxonomy" id="9646"/>
    <lineage>
        <taxon>Eukaryota</taxon>
        <taxon>Metazoa</taxon>
        <taxon>Chordata</taxon>
        <taxon>Craniata</taxon>
        <taxon>Vertebrata</taxon>
        <taxon>Euteleostomi</taxon>
        <taxon>Mammalia</taxon>
        <taxon>Eutheria</taxon>
        <taxon>Laurasiatheria</taxon>
        <taxon>Carnivora</taxon>
        <taxon>Caniformia</taxon>
        <taxon>Ursidae</taxon>
        <taxon>Ailuropoda</taxon>
    </lineage>
</organism>
<keyword evidence="6 8" id="KW-0472">Membrane</keyword>
<dbReference type="Pfam" id="PF05283">
    <property type="entry name" value="MGC-24"/>
    <property type="match status" value="1"/>
</dbReference>
<evidence type="ECO:0000313" key="10">
    <source>
        <dbReference type="Proteomes" id="UP000008912"/>
    </source>
</evidence>
<reference evidence="9" key="3">
    <citation type="submission" date="2025-09" db="UniProtKB">
        <authorList>
            <consortium name="Ensembl"/>
        </authorList>
    </citation>
    <scope>IDENTIFICATION</scope>
</reference>
<gene>
    <name evidence="9" type="primary">CD164L2</name>
</gene>
<feature type="transmembrane region" description="Helical" evidence="8">
    <location>
        <begin position="132"/>
        <end position="153"/>
    </location>
</feature>
<dbReference type="PANTHER" id="PTHR11337:SF11">
    <property type="entry name" value="CD164 SIALOMUCIN-LIKE 2 PROTEIN"/>
    <property type="match status" value="1"/>
</dbReference>
<dbReference type="PANTHER" id="PTHR11337">
    <property type="entry name" value="MUCIN/PORIMIN"/>
    <property type="match status" value="1"/>
</dbReference>
<dbReference type="GeneTree" id="ENSGT00530000063929"/>
<evidence type="ECO:0000256" key="2">
    <source>
        <dbReference type="ARBA" id="ARBA00005341"/>
    </source>
</evidence>
<reference evidence="9" key="2">
    <citation type="submission" date="2025-08" db="UniProtKB">
        <authorList>
            <consortium name="Ensembl"/>
        </authorList>
    </citation>
    <scope>IDENTIFICATION</scope>
</reference>
<sequence>MNIWPAVRGACKQLKLCERCVGGHRAHSLSSCVWEQCRPEEPGMEWGPPQIQCPLFGTPGPWPSPQISPLHLLPPGHCVAQAEVVKEGCSVYNRSESCPAAHHYPTYEPKTVTTGSPPVPEAHSPGFDGASFIGGVVLVLSLQAAAFFVLRFLKAKDSTYQTLI</sequence>
<evidence type="ECO:0000256" key="6">
    <source>
        <dbReference type="ARBA" id="ARBA00023136"/>
    </source>
</evidence>
<keyword evidence="10" id="KW-1185">Reference proteome</keyword>
<evidence type="ECO:0000256" key="3">
    <source>
        <dbReference type="ARBA" id="ARBA00022692"/>
    </source>
</evidence>
<accession>A0A7N5P902</accession>
<comment type="similarity">
    <text evidence="2">Belongs to the CD164 family.</text>
</comment>
<dbReference type="InterPro" id="IPR007947">
    <property type="entry name" value="CD164_MGC24"/>
</dbReference>
<protein>
    <submittedName>
        <fullName evidence="9">CD164 molecule like 2</fullName>
    </submittedName>
</protein>
<evidence type="ECO:0000313" key="9">
    <source>
        <dbReference type="Ensembl" id="ENSAMEP00000042135.1"/>
    </source>
</evidence>
<dbReference type="GO" id="GO:0016020">
    <property type="term" value="C:membrane"/>
    <property type="evidence" value="ECO:0007669"/>
    <property type="project" value="UniProtKB-SubCell"/>
</dbReference>
<keyword evidence="7" id="KW-0325">Glycoprotein</keyword>
<reference evidence="9 10" key="1">
    <citation type="journal article" date="2010" name="Nature">
        <title>The sequence and de novo assembly of the giant panda genome.</title>
        <authorList>
            <person name="Li R."/>
            <person name="Fan W."/>
            <person name="Tian G."/>
            <person name="Zhu H."/>
            <person name="He L."/>
            <person name="Cai J."/>
            <person name="Huang Q."/>
            <person name="Cai Q."/>
            <person name="Li B."/>
            <person name="Bai Y."/>
            <person name="Zhang Z."/>
            <person name="Zhang Y."/>
            <person name="Wang W."/>
            <person name="Li J."/>
            <person name="Wei F."/>
            <person name="Li H."/>
            <person name="Jian M."/>
            <person name="Li J."/>
            <person name="Zhang Z."/>
            <person name="Nielsen R."/>
            <person name="Li D."/>
            <person name="Gu W."/>
            <person name="Yang Z."/>
            <person name="Xuan Z."/>
            <person name="Ryder O.A."/>
            <person name="Leung F.C."/>
            <person name="Zhou Y."/>
            <person name="Cao J."/>
            <person name="Sun X."/>
            <person name="Fu Y."/>
            <person name="Fang X."/>
            <person name="Guo X."/>
            <person name="Wang B."/>
            <person name="Hou R."/>
            <person name="Shen F."/>
            <person name="Mu B."/>
            <person name="Ni P."/>
            <person name="Lin R."/>
            <person name="Qian W."/>
            <person name="Wang G."/>
            <person name="Yu C."/>
            <person name="Nie W."/>
            <person name="Wang J."/>
            <person name="Wu Z."/>
            <person name="Liang H."/>
            <person name="Min J."/>
            <person name="Wu Q."/>
            <person name="Cheng S."/>
            <person name="Ruan J."/>
            <person name="Wang M."/>
            <person name="Shi Z."/>
            <person name="Wen M."/>
            <person name="Liu B."/>
            <person name="Ren X."/>
            <person name="Zheng H."/>
            <person name="Dong D."/>
            <person name="Cook K."/>
            <person name="Shan G."/>
            <person name="Zhang H."/>
            <person name="Kosiol C."/>
            <person name="Xie X."/>
            <person name="Lu Z."/>
            <person name="Zheng H."/>
            <person name="Li Y."/>
            <person name="Steiner C.C."/>
            <person name="Lam T.T."/>
            <person name="Lin S."/>
            <person name="Zhang Q."/>
            <person name="Li G."/>
            <person name="Tian J."/>
            <person name="Gong T."/>
            <person name="Liu H."/>
            <person name="Zhang D."/>
            <person name="Fang L."/>
            <person name="Ye C."/>
            <person name="Zhang J."/>
            <person name="Hu W."/>
            <person name="Xu A."/>
            <person name="Ren Y."/>
            <person name="Zhang G."/>
            <person name="Bruford M.W."/>
            <person name="Li Q."/>
            <person name="Ma L."/>
            <person name="Guo Y."/>
            <person name="An N."/>
            <person name="Hu Y."/>
            <person name="Zheng Y."/>
            <person name="Shi Y."/>
            <person name="Li Z."/>
            <person name="Liu Q."/>
            <person name="Chen Y."/>
            <person name="Zhao J."/>
            <person name="Qu N."/>
            <person name="Zhao S."/>
            <person name="Tian F."/>
            <person name="Wang X."/>
            <person name="Wang H."/>
            <person name="Xu L."/>
            <person name="Liu X."/>
            <person name="Vinar T."/>
            <person name="Wang Y."/>
            <person name="Lam T.W."/>
            <person name="Yiu S.M."/>
            <person name="Liu S."/>
            <person name="Zhang H."/>
            <person name="Li D."/>
            <person name="Huang Y."/>
            <person name="Wang X."/>
            <person name="Yang G."/>
            <person name="Jiang Z."/>
            <person name="Wang J."/>
            <person name="Qin N."/>
            <person name="Li L."/>
            <person name="Li J."/>
            <person name="Bolund L."/>
            <person name="Kristiansen K."/>
            <person name="Wong G.K."/>
            <person name="Olson M."/>
            <person name="Zhang X."/>
            <person name="Li S."/>
            <person name="Yang H."/>
            <person name="Wang J."/>
            <person name="Wang J."/>
        </authorList>
    </citation>
    <scope>NUCLEOTIDE SEQUENCE [LARGE SCALE GENOMIC DNA]</scope>
</reference>
<evidence type="ECO:0000256" key="7">
    <source>
        <dbReference type="ARBA" id="ARBA00023180"/>
    </source>
</evidence>